<evidence type="ECO:0000256" key="2">
    <source>
        <dbReference type="SAM" id="Phobius"/>
    </source>
</evidence>
<dbReference type="EMBL" id="JAGDYP010000005">
    <property type="protein sequence ID" value="MBO1884297.1"/>
    <property type="molecule type" value="Genomic_DNA"/>
</dbReference>
<feature type="compositionally biased region" description="Acidic residues" evidence="1">
    <location>
        <begin position="143"/>
        <end position="159"/>
    </location>
</feature>
<sequence>MNKFYTLTTDTFVPISHDNKHLFNTYELVNNFIRTRISNKYRNILAKPILQNYVVNWFSPYQGLQETVDIQAQRQYFAFRDELEQHIGQLLQSNDPNNKNWAGLLQKVFSQEDNKLFSNGKDICIVWGWQFNNDKIQRPTIQEESEPLLEPEPEPEALPEPEVAPEPSPKLEPEPEPEPEPLPEPEPVIAFEPEAVVPEKKRGFLEFLKEFAATYWWLLIVLLVLICIVFFYKSLIF</sequence>
<feature type="region of interest" description="Disordered" evidence="1">
    <location>
        <begin position="143"/>
        <end position="186"/>
    </location>
</feature>
<evidence type="ECO:0000313" key="4">
    <source>
        <dbReference type="Proteomes" id="UP000681610"/>
    </source>
</evidence>
<keyword evidence="4" id="KW-1185">Reference proteome</keyword>
<feature type="compositionally biased region" description="Acidic residues" evidence="1">
    <location>
        <begin position="174"/>
        <end position="183"/>
    </location>
</feature>
<organism evidence="3 4">
    <name type="scientific">Capnocytophaga bilenii</name>
    <dbReference type="NCBI Taxonomy" id="2819369"/>
    <lineage>
        <taxon>Bacteria</taxon>
        <taxon>Pseudomonadati</taxon>
        <taxon>Bacteroidota</taxon>
        <taxon>Flavobacteriia</taxon>
        <taxon>Flavobacteriales</taxon>
        <taxon>Flavobacteriaceae</taxon>
        <taxon>Capnocytophaga</taxon>
    </lineage>
</organism>
<evidence type="ECO:0000256" key="1">
    <source>
        <dbReference type="SAM" id="MobiDB-lite"/>
    </source>
</evidence>
<accession>A0ABS3PYU2</accession>
<reference evidence="3 4" key="1">
    <citation type="submission" date="2021-03" db="EMBL/GenBank/DDBJ databases">
        <title>Isolation and description of Capnocytophaga bilenii sp. nov., a novel Capnocytophaga species, isolated from a gingivitis subject.</title>
        <authorList>
            <person name="Antezack A."/>
            <person name="Monnet-Corti V."/>
            <person name="La Scola B."/>
        </authorList>
    </citation>
    <scope>NUCLEOTIDE SEQUENCE [LARGE SCALE GENOMIC DNA]</scope>
    <source>
        <strain evidence="3 4">Marseille-Q4570</strain>
    </source>
</reference>
<comment type="caution">
    <text evidence="3">The sequence shown here is derived from an EMBL/GenBank/DDBJ whole genome shotgun (WGS) entry which is preliminary data.</text>
</comment>
<dbReference type="Proteomes" id="UP000681610">
    <property type="component" value="Unassembled WGS sequence"/>
</dbReference>
<dbReference type="RefSeq" id="WP_208058818.1">
    <property type="nucleotide sequence ID" value="NZ_JAGDYP010000005.1"/>
</dbReference>
<name>A0ABS3PYU2_9FLAO</name>
<protein>
    <submittedName>
        <fullName evidence="3">Uncharacterized protein</fullName>
    </submittedName>
</protein>
<keyword evidence="2" id="KW-0472">Membrane</keyword>
<feature type="transmembrane region" description="Helical" evidence="2">
    <location>
        <begin position="214"/>
        <end position="232"/>
    </location>
</feature>
<evidence type="ECO:0000313" key="3">
    <source>
        <dbReference type="EMBL" id="MBO1884297.1"/>
    </source>
</evidence>
<feature type="compositionally biased region" description="Pro residues" evidence="1">
    <location>
        <begin position="160"/>
        <end position="170"/>
    </location>
</feature>
<keyword evidence="2" id="KW-0812">Transmembrane</keyword>
<proteinExistence type="predicted"/>
<gene>
    <name evidence="3" type="ORF">J4N46_07650</name>
</gene>
<keyword evidence="2" id="KW-1133">Transmembrane helix</keyword>